<dbReference type="EMBL" id="VSRR010007603">
    <property type="protein sequence ID" value="MPC47193.1"/>
    <property type="molecule type" value="Genomic_DNA"/>
</dbReference>
<evidence type="ECO:0000313" key="3">
    <source>
        <dbReference type="Proteomes" id="UP000324222"/>
    </source>
</evidence>
<dbReference type="Proteomes" id="UP000324222">
    <property type="component" value="Unassembled WGS sequence"/>
</dbReference>
<accession>A0A5B7FQ38</accession>
<proteinExistence type="predicted"/>
<gene>
    <name evidence="2" type="ORF">E2C01_040929</name>
</gene>
<keyword evidence="3" id="KW-1185">Reference proteome</keyword>
<protein>
    <submittedName>
        <fullName evidence="2">Uncharacterized protein</fullName>
    </submittedName>
</protein>
<evidence type="ECO:0000313" key="2">
    <source>
        <dbReference type="EMBL" id="MPC47193.1"/>
    </source>
</evidence>
<sequence length="109" mass="11917">MQGRTPPPSSSSGSGVGRVIGGRVSEGAFQSKSPSLMVQEAHCCCGVRPFGSSTPFLRYAPVLCCGVLLHHASRLHFRITNCSVHYLARTQMEKETRDVRILIFLIDVQ</sequence>
<evidence type="ECO:0000256" key="1">
    <source>
        <dbReference type="SAM" id="MobiDB-lite"/>
    </source>
</evidence>
<feature type="region of interest" description="Disordered" evidence="1">
    <location>
        <begin position="1"/>
        <end position="20"/>
    </location>
</feature>
<comment type="caution">
    <text evidence="2">The sequence shown here is derived from an EMBL/GenBank/DDBJ whole genome shotgun (WGS) entry which is preliminary data.</text>
</comment>
<reference evidence="2 3" key="1">
    <citation type="submission" date="2019-05" db="EMBL/GenBank/DDBJ databases">
        <title>Another draft genome of Portunus trituberculatus and its Hox gene families provides insights of decapod evolution.</title>
        <authorList>
            <person name="Jeong J.-H."/>
            <person name="Song I."/>
            <person name="Kim S."/>
            <person name="Choi T."/>
            <person name="Kim D."/>
            <person name="Ryu S."/>
            <person name="Kim W."/>
        </authorList>
    </citation>
    <scope>NUCLEOTIDE SEQUENCE [LARGE SCALE GENOMIC DNA]</scope>
    <source>
        <tissue evidence="2">Muscle</tissue>
    </source>
</reference>
<organism evidence="2 3">
    <name type="scientific">Portunus trituberculatus</name>
    <name type="common">Swimming crab</name>
    <name type="synonym">Neptunus trituberculatus</name>
    <dbReference type="NCBI Taxonomy" id="210409"/>
    <lineage>
        <taxon>Eukaryota</taxon>
        <taxon>Metazoa</taxon>
        <taxon>Ecdysozoa</taxon>
        <taxon>Arthropoda</taxon>
        <taxon>Crustacea</taxon>
        <taxon>Multicrustacea</taxon>
        <taxon>Malacostraca</taxon>
        <taxon>Eumalacostraca</taxon>
        <taxon>Eucarida</taxon>
        <taxon>Decapoda</taxon>
        <taxon>Pleocyemata</taxon>
        <taxon>Brachyura</taxon>
        <taxon>Eubrachyura</taxon>
        <taxon>Portunoidea</taxon>
        <taxon>Portunidae</taxon>
        <taxon>Portuninae</taxon>
        <taxon>Portunus</taxon>
    </lineage>
</organism>
<name>A0A5B7FQ38_PORTR</name>
<dbReference type="AlphaFoldDB" id="A0A5B7FQ38"/>